<evidence type="ECO:0000313" key="2">
    <source>
        <dbReference type="EMBL" id="MBZ3882419.1"/>
    </source>
</evidence>
<keyword evidence="3" id="KW-1185">Reference proteome</keyword>
<dbReference type="Proteomes" id="UP001166674">
    <property type="component" value="Unassembled WGS sequence"/>
</dbReference>
<reference evidence="2" key="1">
    <citation type="submission" date="2020-03" db="EMBL/GenBank/DDBJ databases">
        <title>Studies in the Genomics of Life Span.</title>
        <authorList>
            <person name="Glass D."/>
        </authorList>
    </citation>
    <scope>NUCLEOTIDE SEQUENCE</scope>
    <source>
        <strain evidence="2">SUZIE</strain>
        <tissue evidence="2">Muscle</tissue>
    </source>
</reference>
<sequence length="92" mass="9802">MAQQHHAASAGLASAAGPACPRYLSQRRSKMWVSRWRARLPGPEDDKPTVISEPSSRLQQLNKDTCSLGEEPAGGLGGLLDPSKKSPIAAPR</sequence>
<evidence type="ECO:0000313" key="3">
    <source>
        <dbReference type="Proteomes" id="UP001166674"/>
    </source>
</evidence>
<proteinExistence type="predicted"/>
<feature type="region of interest" description="Disordered" evidence="1">
    <location>
        <begin position="1"/>
        <end position="20"/>
    </location>
</feature>
<name>A0AA41T3W2_SCICA</name>
<gene>
    <name evidence="2" type="ORF">SUZIE_167845</name>
</gene>
<protein>
    <submittedName>
        <fullName evidence="2">SH3 and multiple ankyrin repeat domains protein 3</fullName>
    </submittedName>
</protein>
<organism evidence="2 3">
    <name type="scientific">Sciurus carolinensis</name>
    <name type="common">Eastern gray squirrel</name>
    <dbReference type="NCBI Taxonomy" id="30640"/>
    <lineage>
        <taxon>Eukaryota</taxon>
        <taxon>Metazoa</taxon>
        <taxon>Chordata</taxon>
        <taxon>Craniata</taxon>
        <taxon>Vertebrata</taxon>
        <taxon>Euteleostomi</taxon>
        <taxon>Mammalia</taxon>
        <taxon>Eutheria</taxon>
        <taxon>Euarchontoglires</taxon>
        <taxon>Glires</taxon>
        <taxon>Rodentia</taxon>
        <taxon>Sciuromorpha</taxon>
        <taxon>Sciuridae</taxon>
        <taxon>Sciurinae</taxon>
        <taxon>Sciurini</taxon>
        <taxon>Sciurus</taxon>
    </lineage>
</organism>
<feature type="region of interest" description="Disordered" evidence="1">
    <location>
        <begin position="39"/>
        <end position="92"/>
    </location>
</feature>
<feature type="compositionally biased region" description="Low complexity" evidence="1">
    <location>
        <begin position="1"/>
        <end position="19"/>
    </location>
</feature>
<comment type="caution">
    <text evidence="2">The sequence shown here is derived from an EMBL/GenBank/DDBJ whole genome shotgun (WGS) entry which is preliminary data.</text>
</comment>
<accession>A0AA41T3W2</accession>
<dbReference type="EMBL" id="JAATJV010381901">
    <property type="protein sequence ID" value="MBZ3882419.1"/>
    <property type="molecule type" value="Genomic_DNA"/>
</dbReference>
<dbReference type="AlphaFoldDB" id="A0AA41T3W2"/>
<evidence type="ECO:0000256" key="1">
    <source>
        <dbReference type="SAM" id="MobiDB-lite"/>
    </source>
</evidence>
<feature type="compositionally biased region" description="Polar residues" evidence="1">
    <location>
        <begin position="52"/>
        <end position="65"/>
    </location>
</feature>